<keyword evidence="1" id="KW-0472">Membrane</keyword>
<keyword evidence="3" id="KW-1185">Reference proteome</keyword>
<reference evidence="2 3" key="1">
    <citation type="submission" date="2020-01" db="EMBL/GenBank/DDBJ databases">
        <authorList>
            <consortium name="DOE Joint Genome Institute"/>
            <person name="Haridas S."/>
            <person name="Albert R."/>
            <person name="Binder M."/>
            <person name="Bloem J."/>
            <person name="Labutti K."/>
            <person name="Salamov A."/>
            <person name="Andreopoulos B."/>
            <person name="Baker S.E."/>
            <person name="Barry K."/>
            <person name="Bills G."/>
            <person name="Bluhm B.H."/>
            <person name="Cannon C."/>
            <person name="Castanera R."/>
            <person name="Culley D.E."/>
            <person name="Daum C."/>
            <person name="Ezra D."/>
            <person name="Gonzalez J.B."/>
            <person name="Henrissat B."/>
            <person name="Kuo A."/>
            <person name="Liang C."/>
            <person name="Lipzen A."/>
            <person name="Lutzoni F."/>
            <person name="Magnuson J."/>
            <person name="Mondo S."/>
            <person name="Nolan M."/>
            <person name="Ohm R."/>
            <person name="Pangilinan J."/>
            <person name="Park H.-J.H."/>
            <person name="Ramirez L."/>
            <person name="Alfaro M."/>
            <person name="Sun H."/>
            <person name="Tritt A."/>
            <person name="Yoshinaga Y."/>
            <person name="Zwiers L.-H.L."/>
            <person name="Turgeon B.G."/>
            <person name="Goodwin S.B."/>
            <person name="Spatafora J.W."/>
            <person name="Crous P.W."/>
            <person name="Grigoriev I.V."/>
        </authorList>
    </citation>
    <scope>NUCLEOTIDE SEQUENCE [LARGE SCALE GENOMIC DNA]</scope>
    <source>
        <strain evidence="2 3">CBS 611.86</strain>
    </source>
</reference>
<accession>A0A7C8MV58</accession>
<evidence type="ECO:0000256" key="1">
    <source>
        <dbReference type="SAM" id="Phobius"/>
    </source>
</evidence>
<dbReference type="AlphaFoldDB" id="A0A7C8MV58"/>
<evidence type="ECO:0000313" key="2">
    <source>
        <dbReference type="EMBL" id="KAF2875785.1"/>
    </source>
</evidence>
<feature type="transmembrane region" description="Helical" evidence="1">
    <location>
        <begin position="12"/>
        <end position="30"/>
    </location>
</feature>
<organism evidence="2 3">
    <name type="scientific">Massariosphaeria phaeospora</name>
    <dbReference type="NCBI Taxonomy" id="100035"/>
    <lineage>
        <taxon>Eukaryota</taxon>
        <taxon>Fungi</taxon>
        <taxon>Dikarya</taxon>
        <taxon>Ascomycota</taxon>
        <taxon>Pezizomycotina</taxon>
        <taxon>Dothideomycetes</taxon>
        <taxon>Pleosporomycetidae</taxon>
        <taxon>Pleosporales</taxon>
        <taxon>Pleosporales incertae sedis</taxon>
        <taxon>Massariosphaeria</taxon>
    </lineage>
</organism>
<proteinExistence type="predicted"/>
<protein>
    <submittedName>
        <fullName evidence="2">Uncharacterized protein</fullName>
    </submittedName>
</protein>
<gene>
    <name evidence="2" type="ORF">BDV95DRAFT_603188</name>
</gene>
<name>A0A7C8MV58_9PLEO</name>
<dbReference type="OrthoDB" id="3782375at2759"/>
<evidence type="ECO:0000313" key="3">
    <source>
        <dbReference type="Proteomes" id="UP000481861"/>
    </source>
</evidence>
<sequence length="230" mass="24665">MAFTDPLQTLGLCIAVLIFGLPVAAIAIFFEKVFVPNVVLGTKEIDIGPGGTKTITFDLMTGSEDAVFAGAYISIISSLLIAGGIVLVRHISKHSVWGWVAFGSASANVLGQIACVAAAFIFHGRYPEATSTEQVRFEGGSYNTGGTLFTRESWACTMKNLYSDREGVWASKACTNLATGRYMTIALVVCSGLLSIISYWQIRQSGGLAWLFARRGDTNAPKGEFTDLEK</sequence>
<feature type="transmembrane region" description="Helical" evidence="1">
    <location>
        <begin position="100"/>
        <end position="122"/>
    </location>
</feature>
<keyword evidence="1" id="KW-0812">Transmembrane</keyword>
<comment type="caution">
    <text evidence="2">The sequence shown here is derived from an EMBL/GenBank/DDBJ whole genome shotgun (WGS) entry which is preliminary data.</text>
</comment>
<keyword evidence="1" id="KW-1133">Transmembrane helix</keyword>
<feature type="transmembrane region" description="Helical" evidence="1">
    <location>
        <begin position="182"/>
        <end position="202"/>
    </location>
</feature>
<feature type="transmembrane region" description="Helical" evidence="1">
    <location>
        <begin position="66"/>
        <end position="88"/>
    </location>
</feature>
<dbReference type="Proteomes" id="UP000481861">
    <property type="component" value="Unassembled WGS sequence"/>
</dbReference>
<dbReference type="EMBL" id="JAADJZ010000004">
    <property type="protein sequence ID" value="KAF2875785.1"/>
    <property type="molecule type" value="Genomic_DNA"/>
</dbReference>